<gene>
    <name evidence="2" type="ORF">DWX97_21010</name>
</gene>
<accession>A0A412I9Y6</accession>
<dbReference type="Proteomes" id="UP000283341">
    <property type="component" value="Unassembled WGS sequence"/>
</dbReference>
<proteinExistence type="predicted"/>
<keyword evidence="1" id="KW-0175">Coiled coil</keyword>
<evidence type="ECO:0000313" key="3">
    <source>
        <dbReference type="Proteomes" id="UP000283341"/>
    </source>
</evidence>
<feature type="coiled-coil region" evidence="1">
    <location>
        <begin position="8"/>
        <end position="35"/>
    </location>
</feature>
<organism evidence="2 3">
    <name type="scientific">Bacteroides cellulosilyticus</name>
    <dbReference type="NCBI Taxonomy" id="246787"/>
    <lineage>
        <taxon>Bacteria</taxon>
        <taxon>Pseudomonadati</taxon>
        <taxon>Bacteroidota</taxon>
        <taxon>Bacteroidia</taxon>
        <taxon>Bacteroidales</taxon>
        <taxon>Bacteroidaceae</taxon>
        <taxon>Bacteroides</taxon>
    </lineage>
</organism>
<feature type="coiled-coil region" evidence="1">
    <location>
        <begin position="638"/>
        <end position="720"/>
    </location>
</feature>
<reference evidence="2 3" key="1">
    <citation type="submission" date="2018-08" db="EMBL/GenBank/DDBJ databases">
        <title>A genome reference for cultivated species of the human gut microbiota.</title>
        <authorList>
            <person name="Zou Y."/>
            <person name="Xue W."/>
            <person name="Luo G."/>
        </authorList>
    </citation>
    <scope>NUCLEOTIDE SEQUENCE [LARGE SCALE GENOMIC DNA]</scope>
    <source>
        <strain evidence="2 3">AF22-3AC</strain>
    </source>
</reference>
<sequence>MAGIISNVDSDVQKLRKLKNEIENVKKALKGINITVDVDIAKGLQSQLTSLIGQYDTLVDKIAVAEGKIMLSVSRINKATEKIVQAQEKVSKPVDIPAQTGNVNTQTNTAETASIQAQAKAYDDLRTEINDILGTRDANVKRMVEEMNTIRLINAEIKKITKSQGESSSLSSTQQRRLEQLNNSLLTHKTALSEVRQTLNNNVKLDNAAATSMNGLSQSLSRMKMTYRELTEEERKSPFGKELLESINQADTKMKELDATIGNHQRNVGNYGKQWNGLSMSIQQLGRELPSLAYGPKVFFSAISNNLPILADEIRRARTEYELLKKSGQSATPVWKQAVSSLFSWQSALTVGITLLTLYGDKVVDWVTGLFKAKEVIKELLSAEQEMALARKKAISDSTKERAELDLLYNKLKGTFLSTKERTAAVDEWMKKYPQYSNIMNGELVSLGKLESAYQSLSKQIIESARARAYTDKITELETKKDEALLKRQNQYVTYLKAIDDYDKAVNEYNEKKETGFGTATAKLEAENKIFRAEQNIKDQKKAWMDLISETKAYEQSISIISKKIKVDDLYPQPEEGTYDYWQQQVQIADVALKQIKDEYMDILKGGNAQEISVKVPDDVVQQYNVLVKQKKVAEEKLKIYDDNSSKQESAAEKLRKEQEKYALLMDKQALEQKRSAEDLQMKVDEARIKVMDEGSAKTIAEMELNFEKEMQAIDRQKEDALRKKIEDARTAWDANPENKGKSFDGSGITLSKDENTPFNELYKGGIAAFEKNLKEYQDKQDDAWNEYYIKYGEYQEKRKAIMDKYDKQIADAKEGSVEKSTFIAQRKEDLDSLDDELMKNSELWGRFFTDFSNRSSSSIRNIIEDIQELIDYMNGIEGTKIPDLFKDNEKTVKAINNAMANPSSLNKFTSSLSSQIAKFKKMLDKDNPFKQIQEGFKNNDFESTSKGFSGIASAVRELDGVLGDLGVKSDSTAGKVTSVLSSTASYAATGASIGGPWGAVIGGAIGMASGLIGVLGADYSAYNKMKEEYGALIDVWDMLISKKQKYIDISYGDEARKVGQEVLDLLNKKAQSNVALGVERLNAGASAGSHSIGVRQRKGMSSQGWDELRKAAQSIGFDYNSVADGRMTGLFSLTAEQLERLQEEAPTFWAKLDGDVQGYLQNIIDCSDEIEDMKTKLQETMTGVSFDSFYDSFVSTLSDMDKSSKDMADDFGEYLKNAILENLVANKYRSKIEALYKDWAAKSDSNGDGIFDLTTQESAELKEAQKALAEQIMAERDAMADAFGWDSSSTSQSSTSKGFEAMSQDTGEELNGRFTALQIAGEEVKNQNVIQSQSLNLLTAKADTILSVNTETRNIADDTRDLIAQSYLELVQISENTGAIVKPIQQMQRDIAEVKKNTAKL</sequence>
<evidence type="ECO:0008006" key="4">
    <source>
        <dbReference type="Google" id="ProtNLM"/>
    </source>
</evidence>
<feature type="coiled-coil region" evidence="1">
    <location>
        <begin position="213"/>
        <end position="267"/>
    </location>
</feature>
<evidence type="ECO:0000256" key="1">
    <source>
        <dbReference type="SAM" id="Coils"/>
    </source>
</evidence>
<comment type="caution">
    <text evidence="2">The sequence shown here is derived from an EMBL/GenBank/DDBJ whole genome shotgun (WGS) entry which is preliminary data.</text>
</comment>
<evidence type="ECO:0000313" key="2">
    <source>
        <dbReference type="EMBL" id="RGS33650.1"/>
    </source>
</evidence>
<protein>
    <recommendedName>
        <fullName evidence="4">Phage tail tape measure protein</fullName>
    </recommendedName>
</protein>
<dbReference type="EMBL" id="QRVJ01000027">
    <property type="protein sequence ID" value="RGS33650.1"/>
    <property type="molecule type" value="Genomic_DNA"/>
</dbReference>
<dbReference type="RefSeq" id="WP_118403542.1">
    <property type="nucleotide sequence ID" value="NZ_JADNFX010000018.1"/>
</dbReference>
<name>A0A412I9Y6_9BACE</name>